<keyword evidence="1" id="KW-0614">Plasmid</keyword>
<accession>A0ABZ2BGW5</accession>
<name>A0ABZ2BGW5_9HYPH</name>
<organism evidence="1 2">
    <name type="scientific">Sinorhizobium chiapasense</name>
    <dbReference type="NCBI Taxonomy" id="501572"/>
    <lineage>
        <taxon>Bacteria</taxon>
        <taxon>Pseudomonadati</taxon>
        <taxon>Pseudomonadota</taxon>
        <taxon>Alphaproteobacteria</taxon>
        <taxon>Hyphomicrobiales</taxon>
        <taxon>Rhizobiaceae</taxon>
        <taxon>Sinorhizobium/Ensifer group</taxon>
        <taxon>Sinorhizobium</taxon>
    </lineage>
</organism>
<evidence type="ECO:0000313" key="1">
    <source>
        <dbReference type="EMBL" id="WVT06268.1"/>
    </source>
</evidence>
<dbReference type="EMBL" id="CP133150">
    <property type="protein sequence ID" value="WVT06268.1"/>
    <property type="molecule type" value="Genomic_DNA"/>
</dbReference>
<sequence>MYKQTVEAFIAVSNAPMIAGQILARVGQFCQSAVLTETESRLEFGEAQAIIKPVAEGLLFWVAASDELISNAIQALLQGSVFLIAPTSDTGAIQWYASNGKPFETIRSQLVGKRIKAGRA</sequence>
<proteinExistence type="predicted"/>
<evidence type="ECO:0000313" key="2">
    <source>
        <dbReference type="Proteomes" id="UP001432360"/>
    </source>
</evidence>
<reference evidence="1" key="1">
    <citation type="submission" date="2023-08" db="EMBL/GenBank/DDBJ databases">
        <title>Complete genome sequence of Sinorhizobium chiapanecum ITTG S70 isolated from Acaciella angustissima nodules in Chiapas-Mexico.</title>
        <authorList>
            <person name="Rincon-Rosales R."/>
            <person name="Rogel M.A."/>
            <person name="Rincon-Medina C.I."/>
            <person name="Guerrero G."/>
            <person name="Manzano-Gomez L.A."/>
            <person name="Lopez-Lopez A."/>
            <person name="Rincon Molina F.A."/>
            <person name="Martinez-Romero E."/>
        </authorList>
    </citation>
    <scope>NUCLEOTIDE SEQUENCE</scope>
    <source>
        <strain evidence="1">ITTG S70</strain>
        <plasmid evidence="1">pSchITTGS70b</plasmid>
    </source>
</reference>
<gene>
    <name evidence="1" type="ORF">RB548_21575</name>
</gene>
<keyword evidence="2" id="KW-1185">Reference proteome</keyword>
<dbReference type="Proteomes" id="UP001432360">
    <property type="component" value="Plasmid pSchITTGS70b"/>
</dbReference>
<geneLocation type="plasmid" evidence="1 2">
    <name>pSchITTGS70b</name>
</geneLocation>
<protein>
    <submittedName>
        <fullName evidence="1">Uncharacterized protein</fullName>
    </submittedName>
</protein>
<dbReference type="RefSeq" id="WP_331375332.1">
    <property type="nucleotide sequence ID" value="NZ_CP133150.1"/>
</dbReference>